<dbReference type="PANTHER" id="PTHR34093:SF1">
    <property type="entry name" value="CHLORIDE CHANNEL CLIC-LIKE PROTEIN 1"/>
    <property type="match status" value="1"/>
</dbReference>
<dbReference type="InterPro" id="IPR009231">
    <property type="entry name" value="Chloride_chnl_CLIC-like"/>
</dbReference>
<feature type="compositionally biased region" description="Basic and acidic residues" evidence="7">
    <location>
        <begin position="329"/>
        <end position="339"/>
    </location>
</feature>
<feature type="transmembrane region" description="Helical" evidence="8">
    <location>
        <begin position="72"/>
        <end position="94"/>
    </location>
</feature>
<feature type="region of interest" description="Disordered" evidence="7">
    <location>
        <begin position="222"/>
        <end position="246"/>
    </location>
</feature>
<feature type="region of interest" description="Disordered" evidence="7">
    <location>
        <begin position="295"/>
        <end position="373"/>
    </location>
</feature>
<dbReference type="GeneTree" id="ENSGT00940000165672"/>
<dbReference type="Ensembl" id="ENSXMAT00000032642.1">
    <property type="protein sequence ID" value="ENSXMAP00000020965.1"/>
    <property type="gene ID" value="ENSXMAG00000018138.2"/>
</dbReference>
<dbReference type="GO" id="GO:0005254">
    <property type="term" value="F:chloride channel activity"/>
    <property type="evidence" value="ECO:0007669"/>
    <property type="project" value="TreeGrafter"/>
</dbReference>
<evidence type="ECO:0000256" key="3">
    <source>
        <dbReference type="ARBA" id="ARBA00015571"/>
    </source>
</evidence>
<sequence length="373" mass="42746">MVEWLDPYDMLNYDSVAKTMRKTITTEPQCSSSSQHVEDLQRQIGMLVLILLAITCIQKTFSGSLIVWTLKFIMVLIVYFLVSIPWSWLCLYQVAFFEHQNIIRETVNLNEECKGIQEMDWTDGLKEWFRTSRPLHDDPCEDYYAFFRTNPLRLVRLTKVVEFTFWILMKDPLRHFGEGISELHRAILKYLPVTLQFPVFMIIMLIILWFMNQSVEPGSQHYTKTPMNNLQDLPSGVKDGDRVSASDQDCDQAVDKSLVDNVGSSITAETLGCVEPQLRKNKENVEAIENLSVSSRFTNQQKTPEKSAANTDEPDSLCPVNVNPSQANLEDKEDFKEDDTSSMSLRNSFKLPTSVEETNPSGLDSKAKFVVQK</sequence>
<organism evidence="9 10">
    <name type="scientific">Xiphophorus maculatus</name>
    <name type="common">Southern platyfish</name>
    <name type="synonym">Platypoecilus maculatus</name>
    <dbReference type="NCBI Taxonomy" id="8083"/>
    <lineage>
        <taxon>Eukaryota</taxon>
        <taxon>Metazoa</taxon>
        <taxon>Chordata</taxon>
        <taxon>Craniata</taxon>
        <taxon>Vertebrata</taxon>
        <taxon>Euteleostomi</taxon>
        <taxon>Actinopterygii</taxon>
        <taxon>Neopterygii</taxon>
        <taxon>Teleostei</taxon>
        <taxon>Neoteleostei</taxon>
        <taxon>Acanthomorphata</taxon>
        <taxon>Ovalentaria</taxon>
        <taxon>Atherinomorphae</taxon>
        <taxon>Cyprinodontiformes</taxon>
        <taxon>Poeciliidae</taxon>
        <taxon>Poeciliinae</taxon>
        <taxon>Xiphophorus</taxon>
    </lineage>
</organism>
<dbReference type="GO" id="GO:0016020">
    <property type="term" value="C:membrane"/>
    <property type="evidence" value="ECO:0007669"/>
    <property type="project" value="UniProtKB-SubCell"/>
</dbReference>
<reference evidence="10" key="2">
    <citation type="journal article" date="2013" name="Nat. Genet.">
        <title>The genome of the platyfish, Xiphophorus maculatus, provides insights into evolutionary adaptation and several complex traits.</title>
        <authorList>
            <person name="Schartl M."/>
            <person name="Walter R.B."/>
            <person name="Shen Y."/>
            <person name="Garcia T."/>
            <person name="Catchen J."/>
            <person name="Amores A."/>
            <person name="Braasch I."/>
            <person name="Chalopin D."/>
            <person name="Volff J.N."/>
            <person name="Lesch K.P."/>
            <person name="Bisazza A."/>
            <person name="Minx P."/>
            <person name="Hillier L."/>
            <person name="Wilson R.K."/>
            <person name="Fuerstenberg S."/>
            <person name="Boore J."/>
            <person name="Searle S."/>
            <person name="Postlethwait J.H."/>
            <person name="Warren W.C."/>
        </authorList>
    </citation>
    <scope>NUCLEOTIDE SEQUENCE [LARGE SCALE GENOMIC DNA]</scope>
    <source>
        <strain evidence="10">JP 163 A</strain>
    </source>
</reference>
<dbReference type="OrthoDB" id="10037397at2759"/>
<accession>M4AUM6</accession>
<evidence type="ECO:0000313" key="9">
    <source>
        <dbReference type="Ensembl" id="ENSXMAP00000018171.1"/>
    </source>
</evidence>
<dbReference type="GO" id="GO:0005783">
    <property type="term" value="C:endoplasmic reticulum"/>
    <property type="evidence" value="ECO:0007669"/>
    <property type="project" value="TreeGrafter"/>
</dbReference>
<evidence type="ECO:0000256" key="1">
    <source>
        <dbReference type="ARBA" id="ARBA00004141"/>
    </source>
</evidence>
<keyword evidence="6 8" id="KW-0472">Membrane</keyword>
<feature type="transmembrane region" description="Helical" evidence="8">
    <location>
        <begin position="44"/>
        <end position="66"/>
    </location>
</feature>
<dbReference type="Pfam" id="PF05934">
    <property type="entry name" value="MCLC"/>
    <property type="match status" value="1"/>
</dbReference>
<feature type="compositionally biased region" description="Polar residues" evidence="7">
    <location>
        <begin position="341"/>
        <end position="362"/>
    </location>
</feature>
<evidence type="ECO:0000256" key="5">
    <source>
        <dbReference type="ARBA" id="ARBA00022989"/>
    </source>
</evidence>
<dbReference type="STRING" id="8083.ENSXMAP00000020965"/>
<comment type="similarity">
    <text evidence="2">Belongs to the chloride channel MCLC family.</text>
</comment>
<reference evidence="9" key="3">
    <citation type="submission" date="2025-05" db="UniProtKB">
        <authorList>
            <consortium name="Ensembl"/>
        </authorList>
    </citation>
    <scope>IDENTIFICATION</scope>
    <source>
        <strain evidence="9">JP 163 A</strain>
    </source>
</reference>
<name>M4AUM6_XIPMA</name>
<evidence type="ECO:0000256" key="2">
    <source>
        <dbReference type="ARBA" id="ARBA00005944"/>
    </source>
</evidence>
<keyword evidence="4 8" id="KW-0812">Transmembrane</keyword>
<dbReference type="Proteomes" id="UP000002852">
    <property type="component" value="Unassembled WGS sequence"/>
</dbReference>
<evidence type="ECO:0000256" key="7">
    <source>
        <dbReference type="SAM" id="MobiDB-lite"/>
    </source>
</evidence>
<keyword evidence="10" id="KW-1185">Reference proteome</keyword>
<protein>
    <recommendedName>
        <fullName evidence="3">Chloride channel CLIC-like protein 1</fullName>
    </recommendedName>
</protein>
<evidence type="ECO:0000256" key="8">
    <source>
        <dbReference type="SAM" id="Phobius"/>
    </source>
</evidence>
<feature type="compositionally biased region" description="Polar residues" evidence="7">
    <location>
        <begin position="222"/>
        <end position="232"/>
    </location>
</feature>
<dbReference type="AlphaFoldDB" id="M4AUM6"/>
<dbReference type="eggNOG" id="ENOG502QSP7">
    <property type="taxonomic scope" value="Eukaryota"/>
</dbReference>
<comment type="subcellular location">
    <subcellularLocation>
        <location evidence="1">Membrane</location>
        <topology evidence="1">Multi-pass membrane protein</topology>
    </subcellularLocation>
</comment>
<feature type="transmembrane region" description="Helical" evidence="8">
    <location>
        <begin position="190"/>
        <end position="211"/>
    </location>
</feature>
<evidence type="ECO:0000256" key="4">
    <source>
        <dbReference type="ARBA" id="ARBA00022692"/>
    </source>
</evidence>
<keyword evidence="5 8" id="KW-1133">Transmembrane helix</keyword>
<evidence type="ECO:0000256" key="6">
    <source>
        <dbReference type="ARBA" id="ARBA00023136"/>
    </source>
</evidence>
<dbReference type="PANTHER" id="PTHR34093">
    <property type="entry name" value="CHLORIDE CHANNEL CLIC-LIKE PROTEIN 1"/>
    <property type="match status" value="1"/>
</dbReference>
<reference evidence="10" key="1">
    <citation type="submission" date="2012-01" db="EMBL/GenBank/DDBJ databases">
        <authorList>
            <person name="Walter R."/>
            <person name="Schartl M."/>
            <person name="Warren W."/>
        </authorList>
    </citation>
    <scope>NUCLEOTIDE SEQUENCE [LARGE SCALE GENOMIC DNA]</scope>
    <source>
        <strain evidence="10">JP 163 A</strain>
    </source>
</reference>
<evidence type="ECO:0000313" key="10">
    <source>
        <dbReference type="Proteomes" id="UP000002852"/>
    </source>
</evidence>
<dbReference type="Ensembl" id="ENSXMAT00000018198.2">
    <property type="protein sequence ID" value="ENSXMAP00000018171.1"/>
    <property type="gene ID" value="ENSXMAG00000018138.2"/>
</dbReference>
<dbReference type="HOGENOM" id="CLU_741793_0_0_1"/>
<proteinExistence type="inferred from homology"/>